<evidence type="ECO:0000313" key="1">
    <source>
        <dbReference type="EMBL" id="CAE8627194.1"/>
    </source>
</evidence>
<accession>A0A813GUS2</accession>
<dbReference type="AlphaFoldDB" id="A0A813GUS2"/>
<organism evidence="1 2">
    <name type="scientific">Polarella glacialis</name>
    <name type="common">Dinoflagellate</name>
    <dbReference type="NCBI Taxonomy" id="89957"/>
    <lineage>
        <taxon>Eukaryota</taxon>
        <taxon>Sar</taxon>
        <taxon>Alveolata</taxon>
        <taxon>Dinophyceae</taxon>
        <taxon>Suessiales</taxon>
        <taxon>Suessiaceae</taxon>
        <taxon>Polarella</taxon>
    </lineage>
</organism>
<gene>
    <name evidence="1" type="ORF">PGLA2088_LOCUS578</name>
</gene>
<evidence type="ECO:0000313" key="2">
    <source>
        <dbReference type="Proteomes" id="UP000626109"/>
    </source>
</evidence>
<protein>
    <submittedName>
        <fullName evidence="1">Uncharacterized protein</fullName>
    </submittedName>
</protein>
<proteinExistence type="predicted"/>
<dbReference type="Proteomes" id="UP000626109">
    <property type="component" value="Unassembled WGS sequence"/>
</dbReference>
<name>A0A813GUS2_POLGL</name>
<sequence>MQGRDISKASVSERELEADINRYASELEMTGLMESERTEAENAILAGARSAPFIRAMDVERALRLETDSVYGSAVAMPQVARSTGWSKTYTVLAIKSWILLVTNIALQLILLSMLGEELEVWNGFSGKMSLCDFGKELENCPHSANCMGPGGTTYTPARLYSFDIWTTRTYVRDSLVSMFPDKKDEIMSQVDPGEYGMENFYCRWVCCFLFMMSTVRDAARSFEMLQLLWVIPNEEGAWIKFDESAAKTDADGHVDWLKGVRFQIAGMSRLWKFISFATVFCPKMLLWWCCVSAGFRFLMETSAILDLIMNSMALGFILSIDEMMVENMGTMPIRYIMGNLESYEVFTGQDLHDTETEEEALERFHRDELKTGIMADLALAVNLIPPRLLVSIVMTVGLTCLYYWQHCVHLPDGSWVSKESTPYFSHN</sequence>
<comment type="caution">
    <text evidence="1">The sequence shown here is derived from an EMBL/GenBank/DDBJ whole genome shotgun (WGS) entry which is preliminary data.</text>
</comment>
<dbReference type="EMBL" id="CAJNNW010000394">
    <property type="protein sequence ID" value="CAE8627194.1"/>
    <property type="molecule type" value="Genomic_DNA"/>
</dbReference>
<reference evidence="1" key="1">
    <citation type="submission" date="2021-02" db="EMBL/GenBank/DDBJ databases">
        <authorList>
            <person name="Dougan E. K."/>
            <person name="Rhodes N."/>
            <person name="Thang M."/>
            <person name="Chan C."/>
        </authorList>
    </citation>
    <scope>NUCLEOTIDE SEQUENCE</scope>
</reference>